<keyword evidence="3 8" id="KW-0597">Phosphoprotein</keyword>
<evidence type="ECO:0000313" key="13">
    <source>
        <dbReference type="Proteomes" id="UP000316609"/>
    </source>
</evidence>
<dbReference type="GO" id="GO:0032993">
    <property type="term" value="C:protein-DNA complex"/>
    <property type="evidence" value="ECO:0007669"/>
    <property type="project" value="TreeGrafter"/>
</dbReference>
<evidence type="ECO:0000256" key="4">
    <source>
        <dbReference type="ARBA" id="ARBA00023012"/>
    </source>
</evidence>
<feature type="modified residue" description="4-aspartylphosphate" evidence="8">
    <location>
        <position position="60"/>
    </location>
</feature>
<dbReference type="EMBL" id="VBOY01000122">
    <property type="protein sequence ID" value="TMQ62826.1"/>
    <property type="molecule type" value="Genomic_DNA"/>
</dbReference>
<dbReference type="Gene3D" id="1.10.10.10">
    <property type="entry name" value="Winged helix-like DNA-binding domain superfamily/Winged helix DNA-binding domain"/>
    <property type="match status" value="1"/>
</dbReference>
<keyword evidence="6 9" id="KW-0238">DNA-binding</keyword>
<evidence type="ECO:0000256" key="5">
    <source>
        <dbReference type="ARBA" id="ARBA00023015"/>
    </source>
</evidence>
<evidence type="ECO:0000259" key="11">
    <source>
        <dbReference type="PROSITE" id="PS51755"/>
    </source>
</evidence>
<reference evidence="12 13" key="1">
    <citation type="journal article" date="2019" name="Nat. Microbiol.">
        <title>Mediterranean grassland soil C-N compound turnover is dependent on rainfall and depth, and is mediated by genomically divergent microorganisms.</title>
        <authorList>
            <person name="Diamond S."/>
            <person name="Andeer P.F."/>
            <person name="Li Z."/>
            <person name="Crits-Christoph A."/>
            <person name="Burstein D."/>
            <person name="Anantharaman K."/>
            <person name="Lane K.R."/>
            <person name="Thomas B.C."/>
            <person name="Pan C."/>
            <person name="Northen T.R."/>
            <person name="Banfield J.F."/>
        </authorList>
    </citation>
    <scope>NUCLEOTIDE SEQUENCE [LARGE SCALE GENOMIC DNA]</scope>
    <source>
        <strain evidence="12">WS_8</strain>
    </source>
</reference>
<evidence type="ECO:0000256" key="7">
    <source>
        <dbReference type="ARBA" id="ARBA00023163"/>
    </source>
</evidence>
<dbReference type="SMART" id="SM00448">
    <property type="entry name" value="REC"/>
    <property type="match status" value="1"/>
</dbReference>
<dbReference type="Pfam" id="PF00486">
    <property type="entry name" value="Trans_reg_C"/>
    <property type="match status" value="1"/>
</dbReference>
<gene>
    <name evidence="12" type="ORF">E6K78_11135</name>
</gene>
<evidence type="ECO:0000256" key="3">
    <source>
        <dbReference type="ARBA" id="ARBA00022553"/>
    </source>
</evidence>
<proteinExistence type="predicted"/>
<evidence type="ECO:0000256" key="2">
    <source>
        <dbReference type="ARBA" id="ARBA00022490"/>
    </source>
</evidence>
<comment type="subcellular location">
    <subcellularLocation>
        <location evidence="1">Cytoplasm</location>
    </subcellularLocation>
</comment>
<protein>
    <submittedName>
        <fullName evidence="12">Response regulator</fullName>
    </submittedName>
</protein>
<organism evidence="12 13">
    <name type="scientific">Eiseniibacteriota bacterium</name>
    <dbReference type="NCBI Taxonomy" id="2212470"/>
    <lineage>
        <taxon>Bacteria</taxon>
        <taxon>Candidatus Eiseniibacteriota</taxon>
    </lineage>
</organism>
<dbReference type="SMART" id="SM00862">
    <property type="entry name" value="Trans_reg_C"/>
    <property type="match status" value="1"/>
</dbReference>
<accession>A0A538TGT9</accession>
<dbReference type="PROSITE" id="PS51755">
    <property type="entry name" value="OMPR_PHOB"/>
    <property type="match status" value="1"/>
</dbReference>
<dbReference type="PROSITE" id="PS50110">
    <property type="entry name" value="RESPONSE_REGULATORY"/>
    <property type="match status" value="1"/>
</dbReference>
<dbReference type="PANTHER" id="PTHR48111">
    <property type="entry name" value="REGULATOR OF RPOS"/>
    <property type="match status" value="1"/>
</dbReference>
<feature type="domain" description="Response regulatory" evidence="10">
    <location>
        <begin position="11"/>
        <end position="124"/>
    </location>
</feature>
<dbReference type="Gene3D" id="3.40.50.2300">
    <property type="match status" value="1"/>
</dbReference>
<evidence type="ECO:0000259" key="10">
    <source>
        <dbReference type="PROSITE" id="PS50110"/>
    </source>
</evidence>
<dbReference type="InterPro" id="IPR036388">
    <property type="entry name" value="WH-like_DNA-bd_sf"/>
</dbReference>
<dbReference type="GO" id="GO:0045893">
    <property type="term" value="P:positive regulation of DNA-templated transcription"/>
    <property type="evidence" value="ECO:0007669"/>
    <property type="project" value="UniProtKB-ARBA"/>
</dbReference>
<dbReference type="FunFam" id="1.10.10.10:FF:000210">
    <property type="entry name" value="Winged-helix transcriptional response regulator KdpE"/>
    <property type="match status" value="1"/>
</dbReference>
<name>A0A538TGT9_UNCEI</name>
<dbReference type="InterPro" id="IPR039420">
    <property type="entry name" value="WalR-like"/>
</dbReference>
<evidence type="ECO:0000313" key="12">
    <source>
        <dbReference type="EMBL" id="TMQ62826.1"/>
    </source>
</evidence>
<dbReference type="CDD" id="cd17620">
    <property type="entry name" value="REC_OmpR_KdpE-like"/>
    <property type="match status" value="1"/>
</dbReference>
<dbReference type="CDD" id="cd00383">
    <property type="entry name" value="trans_reg_C"/>
    <property type="match status" value="1"/>
</dbReference>
<dbReference type="GO" id="GO:0042802">
    <property type="term" value="F:identical protein binding"/>
    <property type="evidence" value="ECO:0007669"/>
    <property type="project" value="UniProtKB-ARBA"/>
</dbReference>
<dbReference type="Pfam" id="PF00072">
    <property type="entry name" value="Response_reg"/>
    <property type="match status" value="1"/>
</dbReference>
<dbReference type="InterPro" id="IPR001789">
    <property type="entry name" value="Sig_transdc_resp-reg_receiver"/>
</dbReference>
<keyword evidence="7" id="KW-0804">Transcription</keyword>
<sequence length="239" mass="26550">MSAEPAAPRTVVLVIEDETPIRKFLRAGLEGQGYAMVEAATAEEGVTQAATCAPDVVLLDLGLPDVDGFEVVRRIRGWSTVPILVLSARGQDGDKVAALDAGADDYVTKPFSMQELLARLRVALRRRAEIGSERAESVVEVGRLRIDLARRRASVSGVETQLTPIEFRLLSILARHAGRVLTHDFLLREVWGPRYTTQHHYLRVYMAQLRHKVEENPGRPQLLLTETGVGYRMAEETRS</sequence>
<dbReference type="InterPro" id="IPR001867">
    <property type="entry name" value="OmpR/PhoB-type_DNA-bd"/>
</dbReference>
<dbReference type="PANTHER" id="PTHR48111:SF50">
    <property type="entry name" value="KDP OPERON TRANSCRIPTIONAL REGULATORY PROTEIN KDPE"/>
    <property type="match status" value="1"/>
</dbReference>
<keyword evidence="5" id="KW-0805">Transcription regulation</keyword>
<evidence type="ECO:0000256" key="9">
    <source>
        <dbReference type="PROSITE-ProRule" id="PRU01091"/>
    </source>
</evidence>
<dbReference type="GO" id="GO:0000987">
    <property type="term" value="F:cis-regulatory region sequence-specific DNA binding"/>
    <property type="evidence" value="ECO:0007669"/>
    <property type="project" value="UniProtKB-ARBA"/>
</dbReference>
<comment type="caution">
    <text evidence="12">The sequence shown here is derived from an EMBL/GenBank/DDBJ whole genome shotgun (WGS) entry which is preliminary data.</text>
</comment>
<dbReference type="Proteomes" id="UP000316609">
    <property type="component" value="Unassembled WGS sequence"/>
</dbReference>
<feature type="DNA-binding region" description="OmpR/PhoB-type" evidence="9">
    <location>
        <begin position="136"/>
        <end position="235"/>
    </location>
</feature>
<dbReference type="GO" id="GO:0005829">
    <property type="term" value="C:cytosol"/>
    <property type="evidence" value="ECO:0007669"/>
    <property type="project" value="TreeGrafter"/>
</dbReference>
<keyword evidence="4" id="KW-0902">Two-component regulatory system</keyword>
<dbReference type="GO" id="GO:0000156">
    <property type="term" value="F:phosphorelay response regulator activity"/>
    <property type="evidence" value="ECO:0007669"/>
    <property type="project" value="TreeGrafter"/>
</dbReference>
<dbReference type="FunFam" id="3.40.50.2300:FF:000021">
    <property type="entry name" value="Two-component system response regulator KdpE"/>
    <property type="match status" value="1"/>
</dbReference>
<dbReference type="SUPFAM" id="SSF52172">
    <property type="entry name" value="CheY-like"/>
    <property type="match status" value="1"/>
</dbReference>
<dbReference type="Gene3D" id="6.10.250.690">
    <property type="match status" value="1"/>
</dbReference>
<dbReference type="AlphaFoldDB" id="A0A538TGT9"/>
<evidence type="ECO:0000256" key="1">
    <source>
        <dbReference type="ARBA" id="ARBA00004496"/>
    </source>
</evidence>
<dbReference type="InterPro" id="IPR011006">
    <property type="entry name" value="CheY-like_superfamily"/>
</dbReference>
<keyword evidence="2" id="KW-0963">Cytoplasm</keyword>
<feature type="domain" description="OmpR/PhoB-type" evidence="11">
    <location>
        <begin position="136"/>
        <end position="235"/>
    </location>
</feature>
<evidence type="ECO:0000256" key="8">
    <source>
        <dbReference type="PROSITE-ProRule" id="PRU00169"/>
    </source>
</evidence>
<evidence type="ECO:0000256" key="6">
    <source>
        <dbReference type="ARBA" id="ARBA00023125"/>
    </source>
</evidence>